<organism evidence="1">
    <name type="scientific">Proteus mirabilis</name>
    <dbReference type="NCBI Taxonomy" id="584"/>
    <lineage>
        <taxon>Bacteria</taxon>
        <taxon>Pseudomonadati</taxon>
        <taxon>Pseudomonadota</taxon>
        <taxon>Gammaproteobacteria</taxon>
        <taxon>Enterobacterales</taxon>
        <taxon>Morganellaceae</taxon>
        <taxon>Proteus</taxon>
    </lineage>
</organism>
<dbReference type="AlphaFoldDB" id="A0ABD5LUX3"/>
<protein>
    <submittedName>
        <fullName evidence="1">Uncharacterized protein</fullName>
    </submittedName>
</protein>
<sequence>MTDSLWPKLRLKANSEDELIAAYRQVYLDTYVFDEQGNKRIFTDWTGAKITFAAGAFDHAFTKAQNYRFGTCVHDGGFDHERARRILWIAEVLAASAGTIQRYTQTKKDSRGRDKKRRTYVVVDESYVVVLDDPRKPDKPFTFVTAIPASPSYIQTEIKQKAFLAETKAGDDNKGREICPSLIGD</sequence>
<comment type="caution">
    <text evidence="1">The sequence shown here is derived from an EMBL/GenBank/DDBJ whole genome shotgun (WGS) entry which is preliminary data.</text>
</comment>
<gene>
    <name evidence="1" type="ORF">I3679_019345</name>
</gene>
<dbReference type="EMBL" id="JADQCH020000002">
    <property type="protein sequence ID" value="MEY2345163.1"/>
    <property type="molecule type" value="Genomic_DNA"/>
</dbReference>
<evidence type="ECO:0000313" key="1">
    <source>
        <dbReference type="EMBL" id="MEY2345163.1"/>
    </source>
</evidence>
<name>A0ABD5LUX3_PROMI</name>
<reference evidence="1" key="1">
    <citation type="submission" date="2021-05" db="EMBL/GenBank/DDBJ databases">
        <title>First report of NDM-5 and VEB-6 producing Proteus mirabilis isolated from blood of a sepsis patient in Kolkata, India.</title>
        <authorList>
            <person name="Halder G."/>
            <person name="Chaudhuri B."/>
            <person name="Dutta S."/>
        </authorList>
    </citation>
    <scope>NUCLEOTIDE SEQUENCE [LARGE SCALE GENOMIC DNA]</scope>
    <source>
        <strain evidence="1">7049</strain>
    </source>
</reference>
<accession>A0ABD5LUX3</accession>
<proteinExistence type="predicted"/>